<dbReference type="AlphaFoldDB" id="A0AA88VYX7"/>
<evidence type="ECO:0000256" key="3">
    <source>
        <dbReference type="ARBA" id="ARBA00022821"/>
    </source>
</evidence>
<keyword evidence="2" id="KW-0147">Chitin-binding</keyword>
<feature type="domain" description="Glycoside hydrolase family 19 catalytic" evidence="8">
    <location>
        <begin position="28"/>
        <end position="131"/>
    </location>
</feature>
<sequence length="152" mass="17098">MMFWAVALLCFSSVLLGAFAQGDLGSLASKTMFEQMQKHRNYAICPAKGFYTYEAFIAAAMSFGAFLAQTSHETTVRRMVHMRRDTASNRNKATVDYFVPNQQWPCTWQKILWSSNYNYGPAGAAIGANIQVTQTLLQQIQPYLSRLRCGFG</sequence>
<keyword evidence="6" id="KW-1133">Transmembrane helix</keyword>
<dbReference type="Proteomes" id="UP001188597">
    <property type="component" value="Unassembled WGS sequence"/>
</dbReference>
<dbReference type="EMBL" id="JAVXUP010001249">
    <property type="protein sequence ID" value="KAK3014060.1"/>
    <property type="molecule type" value="Genomic_DNA"/>
</dbReference>
<evidence type="ECO:0000256" key="5">
    <source>
        <dbReference type="ARBA" id="ARBA00023157"/>
    </source>
</evidence>
<evidence type="ECO:0000256" key="2">
    <source>
        <dbReference type="ARBA" id="ARBA00022669"/>
    </source>
</evidence>
<dbReference type="GO" id="GO:0008061">
    <property type="term" value="F:chitin binding"/>
    <property type="evidence" value="ECO:0007669"/>
    <property type="project" value="UniProtKB-KW"/>
</dbReference>
<evidence type="ECO:0000313" key="10">
    <source>
        <dbReference type="Proteomes" id="UP001188597"/>
    </source>
</evidence>
<keyword evidence="4" id="KW-0119">Carbohydrate metabolism</keyword>
<dbReference type="GO" id="GO:0016998">
    <property type="term" value="P:cell wall macromolecule catabolic process"/>
    <property type="evidence" value="ECO:0007669"/>
    <property type="project" value="InterPro"/>
</dbReference>
<dbReference type="GO" id="GO:0006032">
    <property type="term" value="P:chitin catabolic process"/>
    <property type="evidence" value="ECO:0007669"/>
    <property type="project" value="UniProtKB-KW"/>
</dbReference>
<evidence type="ECO:0000313" key="9">
    <source>
        <dbReference type="EMBL" id="KAK3014060.1"/>
    </source>
</evidence>
<dbReference type="InterPro" id="IPR000726">
    <property type="entry name" value="Glyco_hydro_19_cat"/>
</dbReference>
<evidence type="ECO:0000259" key="8">
    <source>
        <dbReference type="Pfam" id="PF00182"/>
    </source>
</evidence>
<dbReference type="PANTHER" id="PTHR22595">
    <property type="entry name" value="CHITINASE-RELATED"/>
    <property type="match status" value="1"/>
</dbReference>
<name>A0AA88VYX7_9ASTE</name>
<keyword evidence="6" id="KW-0812">Transmembrane</keyword>
<accession>A0AA88VYX7</accession>
<keyword evidence="7" id="KW-0732">Signal</keyword>
<keyword evidence="5" id="KW-1015">Disulfide bond</keyword>
<comment type="caution">
    <text evidence="9">The sequence shown here is derived from an EMBL/GenBank/DDBJ whole genome shotgun (WGS) entry which is preliminary data.</text>
</comment>
<feature type="chain" id="PRO_5041729643" description="Glycoside hydrolase family 19 catalytic domain-containing protein" evidence="7">
    <location>
        <begin position="21"/>
        <end position="152"/>
    </location>
</feature>
<dbReference type="GO" id="GO:0050832">
    <property type="term" value="P:defense response to fungus"/>
    <property type="evidence" value="ECO:0007669"/>
    <property type="project" value="TreeGrafter"/>
</dbReference>
<dbReference type="InterPro" id="IPR023346">
    <property type="entry name" value="Lysozyme-like_dom_sf"/>
</dbReference>
<evidence type="ECO:0000256" key="1">
    <source>
        <dbReference type="ARBA" id="ARBA00003102"/>
    </source>
</evidence>
<gene>
    <name evidence="9" type="ORF">RJ639_008054</name>
</gene>
<keyword evidence="4" id="KW-0624">Polysaccharide degradation</keyword>
<evidence type="ECO:0000256" key="4">
    <source>
        <dbReference type="ARBA" id="ARBA00023024"/>
    </source>
</evidence>
<keyword evidence="4" id="KW-0146">Chitin degradation</keyword>
<organism evidence="9 10">
    <name type="scientific">Escallonia herrerae</name>
    <dbReference type="NCBI Taxonomy" id="1293975"/>
    <lineage>
        <taxon>Eukaryota</taxon>
        <taxon>Viridiplantae</taxon>
        <taxon>Streptophyta</taxon>
        <taxon>Embryophyta</taxon>
        <taxon>Tracheophyta</taxon>
        <taxon>Spermatophyta</taxon>
        <taxon>Magnoliopsida</taxon>
        <taxon>eudicotyledons</taxon>
        <taxon>Gunneridae</taxon>
        <taxon>Pentapetalae</taxon>
        <taxon>asterids</taxon>
        <taxon>campanulids</taxon>
        <taxon>Escalloniales</taxon>
        <taxon>Escalloniaceae</taxon>
        <taxon>Escallonia</taxon>
    </lineage>
</organism>
<dbReference type="GO" id="GO:0004568">
    <property type="term" value="F:chitinase activity"/>
    <property type="evidence" value="ECO:0007669"/>
    <property type="project" value="InterPro"/>
</dbReference>
<dbReference type="PANTHER" id="PTHR22595:SF79">
    <property type="entry name" value="CHITINASE 12"/>
    <property type="match status" value="1"/>
</dbReference>
<feature type="transmembrane region" description="Helical" evidence="6">
    <location>
        <begin position="50"/>
        <end position="68"/>
    </location>
</feature>
<dbReference type="Gene3D" id="1.10.530.10">
    <property type="match status" value="1"/>
</dbReference>
<evidence type="ECO:0000256" key="7">
    <source>
        <dbReference type="SAM" id="SignalP"/>
    </source>
</evidence>
<evidence type="ECO:0000256" key="6">
    <source>
        <dbReference type="SAM" id="Phobius"/>
    </source>
</evidence>
<keyword evidence="3" id="KW-0611">Plant defense</keyword>
<keyword evidence="6" id="KW-0472">Membrane</keyword>
<dbReference type="SUPFAM" id="SSF53955">
    <property type="entry name" value="Lysozyme-like"/>
    <property type="match status" value="1"/>
</dbReference>
<proteinExistence type="predicted"/>
<keyword evidence="10" id="KW-1185">Reference proteome</keyword>
<protein>
    <recommendedName>
        <fullName evidence="8">Glycoside hydrolase family 19 catalytic domain-containing protein</fullName>
    </recommendedName>
</protein>
<feature type="signal peptide" evidence="7">
    <location>
        <begin position="1"/>
        <end position="20"/>
    </location>
</feature>
<dbReference type="Pfam" id="PF00182">
    <property type="entry name" value="Glyco_hydro_19"/>
    <property type="match status" value="1"/>
</dbReference>
<reference evidence="9" key="1">
    <citation type="submission" date="2022-12" db="EMBL/GenBank/DDBJ databases">
        <title>Draft genome assemblies for two species of Escallonia (Escalloniales).</title>
        <authorList>
            <person name="Chanderbali A."/>
            <person name="Dervinis C."/>
            <person name="Anghel I."/>
            <person name="Soltis D."/>
            <person name="Soltis P."/>
            <person name="Zapata F."/>
        </authorList>
    </citation>
    <scope>NUCLEOTIDE SEQUENCE</scope>
    <source>
        <strain evidence="9">UCBG64.0493</strain>
        <tissue evidence="9">Leaf</tissue>
    </source>
</reference>
<comment type="function">
    <text evidence="1">Defense against chitin-containing fungal pathogens.</text>
</comment>